<dbReference type="SUPFAM" id="SSF55073">
    <property type="entry name" value="Nucleotide cyclase"/>
    <property type="match status" value="1"/>
</dbReference>
<dbReference type="InterPro" id="IPR013656">
    <property type="entry name" value="PAS_4"/>
</dbReference>
<sequence length="781" mass="87206">MLTKLSLRRSLPLLLGLFALLFSLLLLSIELPLRSSAELHNWRQHSEQTLALLQSSLADHLRQGRSEELQTELADLGSLANVRWAVVIDAEQRIIAATRLGLELTSLTGLSHTDLARHSASTKAHWLAEGGERFLALYPLDRQGSHMLLVSFDFSEQLLLTRHNTWLFIGEVLLLLLTLGLVLNALYHLLVTRRLAAIEQATQRFTHGAQDAHAEISGSDEISQLASSFNLMFEQLQRQQHNLRESQKLLSTLIDTAPIGMMVVDHELRVEQANPAAAKLFSCTPQDLQGNLPQDRLLEGGCWERLIQAPASSNLEFTTLRNGHEIAVEISMTPFQREGERHYLVLLRDISDRKLAEQRLRFLAHFDPLTQLANRHQLQQRLEQLLAAGSRLALLFLDIDHFKRINDIHGHELGDRLLIEIAERLKPLMPPHCLFGRSGGDEFVCLLEGAERGSAETLGEALLAAFKAPFQVRQYHFNITPSIGLTLHGGHPSSASELLKQADLALYAAKDGGRNNMALYSPRLSEATELRQMLEAELRLAIQRDEFELFYQPQVDPTGKPLAMEALLRWHSPNRGLVAPNDFIPVLEDSGLILETTPKIVRMACRQVRQWRLAGLDLRVAINLSPLDFSQDDLAGRLLAILTEEQVSPDWLELEVTESALLSDGPAVRDSLARLKQAGLPLLLDDFGTGYASLTYLQQFHFDGIKIDRQFVADLPDSTQSVALVRGILTMAAQLGVEVIAEGVENERQAAFLLLNGCQRLQGYYYGRPQPALMVNAASQA</sequence>
<dbReference type="PROSITE" id="PS50113">
    <property type="entry name" value="PAC"/>
    <property type="match status" value="1"/>
</dbReference>
<dbReference type="Proteomes" id="UP000557193">
    <property type="component" value="Unassembled WGS sequence"/>
</dbReference>
<dbReference type="Gene3D" id="3.20.20.450">
    <property type="entry name" value="EAL domain"/>
    <property type="match status" value="1"/>
</dbReference>
<feature type="domain" description="EAL" evidence="5">
    <location>
        <begin position="531"/>
        <end position="781"/>
    </location>
</feature>
<dbReference type="CDD" id="cd01948">
    <property type="entry name" value="EAL"/>
    <property type="match status" value="1"/>
</dbReference>
<feature type="domain" description="GGDEF" evidence="7">
    <location>
        <begin position="390"/>
        <end position="522"/>
    </location>
</feature>
<dbReference type="Pfam" id="PF00563">
    <property type="entry name" value="EAL"/>
    <property type="match status" value="1"/>
</dbReference>
<dbReference type="Pfam" id="PF00990">
    <property type="entry name" value="GGDEF"/>
    <property type="match status" value="1"/>
</dbReference>
<dbReference type="PANTHER" id="PTHR44757">
    <property type="entry name" value="DIGUANYLATE CYCLASE DGCP"/>
    <property type="match status" value="1"/>
</dbReference>
<keyword evidence="9" id="KW-1185">Reference proteome</keyword>
<dbReference type="InterPro" id="IPR052155">
    <property type="entry name" value="Biofilm_reg_signaling"/>
</dbReference>
<evidence type="ECO:0000256" key="2">
    <source>
        <dbReference type="SAM" id="Phobius"/>
    </source>
</evidence>
<evidence type="ECO:0000313" key="8">
    <source>
        <dbReference type="EMBL" id="MBB6342384.1"/>
    </source>
</evidence>
<evidence type="ECO:0000259" key="5">
    <source>
        <dbReference type="PROSITE" id="PS50883"/>
    </source>
</evidence>
<reference evidence="8 9" key="1">
    <citation type="submission" date="2020-08" db="EMBL/GenBank/DDBJ databases">
        <title>Functional genomics of gut bacteria from endangered species of beetles.</title>
        <authorList>
            <person name="Carlos-Shanley C."/>
        </authorList>
    </citation>
    <scope>NUCLEOTIDE SEQUENCE [LARGE SCALE GENOMIC DNA]</scope>
    <source>
        <strain evidence="8 9">S00202</strain>
    </source>
</reference>
<dbReference type="Gene3D" id="6.10.340.10">
    <property type="match status" value="1"/>
</dbReference>
<feature type="transmembrane region" description="Helical" evidence="2">
    <location>
        <begin position="166"/>
        <end position="187"/>
    </location>
</feature>
<dbReference type="GO" id="GO:0007165">
    <property type="term" value="P:signal transduction"/>
    <property type="evidence" value="ECO:0007669"/>
    <property type="project" value="InterPro"/>
</dbReference>
<dbReference type="RefSeq" id="WP_184683818.1">
    <property type="nucleotide sequence ID" value="NZ_JACHLL010000004.1"/>
</dbReference>
<dbReference type="InterPro" id="IPR000700">
    <property type="entry name" value="PAS-assoc_C"/>
</dbReference>
<dbReference type="CDD" id="cd00130">
    <property type="entry name" value="PAS"/>
    <property type="match status" value="1"/>
</dbReference>
<feature type="domain" description="PAC" evidence="4">
    <location>
        <begin position="311"/>
        <end position="362"/>
    </location>
</feature>
<dbReference type="InterPro" id="IPR000014">
    <property type="entry name" value="PAS"/>
</dbReference>
<dbReference type="SMART" id="SM00091">
    <property type="entry name" value="PAS"/>
    <property type="match status" value="1"/>
</dbReference>
<dbReference type="CDD" id="cd06225">
    <property type="entry name" value="HAMP"/>
    <property type="match status" value="1"/>
</dbReference>
<keyword evidence="1" id="KW-0418">Kinase</keyword>
<feature type="domain" description="HAMP" evidence="6">
    <location>
        <begin position="189"/>
        <end position="241"/>
    </location>
</feature>
<dbReference type="AlphaFoldDB" id="A0A7X0BT50"/>
<dbReference type="InterPro" id="IPR000160">
    <property type="entry name" value="GGDEF_dom"/>
</dbReference>
<dbReference type="PROSITE" id="PS50883">
    <property type="entry name" value="EAL"/>
    <property type="match status" value="1"/>
</dbReference>
<accession>A0A7X0BT50</accession>
<dbReference type="EMBL" id="JACHLL010000004">
    <property type="protein sequence ID" value="MBB6342384.1"/>
    <property type="molecule type" value="Genomic_DNA"/>
</dbReference>
<dbReference type="Gene3D" id="3.30.450.20">
    <property type="entry name" value="PAS domain"/>
    <property type="match status" value="1"/>
</dbReference>
<evidence type="ECO:0000256" key="1">
    <source>
        <dbReference type="ARBA" id="ARBA00022777"/>
    </source>
</evidence>
<dbReference type="InterPro" id="IPR035919">
    <property type="entry name" value="EAL_sf"/>
</dbReference>
<dbReference type="InterPro" id="IPR003660">
    <property type="entry name" value="HAMP_dom"/>
</dbReference>
<keyword evidence="2" id="KW-1133">Transmembrane helix</keyword>
<dbReference type="Pfam" id="PF08448">
    <property type="entry name" value="PAS_4"/>
    <property type="match status" value="1"/>
</dbReference>
<evidence type="ECO:0000313" key="9">
    <source>
        <dbReference type="Proteomes" id="UP000557193"/>
    </source>
</evidence>
<dbReference type="InterPro" id="IPR043128">
    <property type="entry name" value="Rev_trsase/Diguanyl_cyclase"/>
</dbReference>
<dbReference type="InterPro" id="IPR029787">
    <property type="entry name" value="Nucleotide_cyclase"/>
</dbReference>
<dbReference type="SMART" id="SM00304">
    <property type="entry name" value="HAMP"/>
    <property type="match status" value="1"/>
</dbReference>
<dbReference type="NCBIfam" id="TIGR00229">
    <property type="entry name" value="sensory_box"/>
    <property type="match status" value="1"/>
</dbReference>
<feature type="domain" description="PAS" evidence="3">
    <location>
        <begin position="246"/>
        <end position="291"/>
    </location>
</feature>
<name>A0A7X0BT50_9PSED</name>
<gene>
    <name evidence="8" type="ORF">HNP49_002566</name>
</gene>
<dbReference type="SUPFAM" id="SSF141868">
    <property type="entry name" value="EAL domain-like"/>
    <property type="match status" value="1"/>
</dbReference>
<keyword evidence="2" id="KW-0472">Membrane</keyword>
<dbReference type="SMART" id="SM00267">
    <property type="entry name" value="GGDEF"/>
    <property type="match status" value="1"/>
</dbReference>
<dbReference type="Gene3D" id="3.30.70.270">
    <property type="match status" value="1"/>
</dbReference>
<evidence type="ECO:0000259" key="3">
    <source>
        <dbReference type="PROSITE" id="PS50112"/>
    </source>
</evidence>
<keyword evidence="1" id="KW-0808">Transferase</keyword>
<dbReference type="SUPFAM" id="SSF55785">
    <property type="entry name" value="PYP-like sensor domain (PAS domain)"/>
    <property type="match status" value="1"/>
</dbReference>
<dbReference type="SMART" id="SM00052">
    <property type="entry name" value="EAL"/>
    <property type="match status" value="1"/>
</dbReference>
<evidence type="ECO:0000259" key="7">
    <source>
        <dbReference type="PROSITE" id="PS50887"/>
    </source>
</evidence>
<dbReference type="SUPFAM" id="SSF158472">
    <property type="entry name" value="HAMP domain-like"/>
    <property type="match status" value="1"/>
</dbReference>
<dbReference type="GO" id="GO:0016020">
    <property type="term" value="C:membrane"/>
    <property type="evidence" value="ECO:0007669"/>
    <property type="project" value="InterPro"/>
</dbReference>
<protein>
    <submittedName>
        <fullName evidence="8">Diguanylate cyclase (GGDEF)-like protein/PAS domain S-box-containing protein</fullName>
    </submittedName>
</protein>
<dbReference type="PROSITE" id="PS50885">
    <property type="entry name" value="HAMP"/>
    <property type="match status" value="1"/>
</dbReference>
<organism evidence="8 9">
    <name type="scientific">Pseudomonas fluvialis</name>
    <dbReference type="NCBI Taxonomy" id="1793966"/>
    <lineage>
        <taxon>Bacteria</taxon>
        <taxon>Pseudomonadati</taxon>
        <taxon>Pseudomonadota</taxon>
        <taxon>Gammaproteobacteria</taxon>
        <taxon>Pseudomonadales</taxon>
        <taxon>Pseudomonadaceae</taxon>
        <taxon>Pseudomonas</taxon>
    </lineage>
</organism>
<evidence type="ECO:0000259" key="6">
    <source>
        <dbReference type="PROSITE" id="PS50885"/>
    </source>
</evidence>
<proteinExistence type="predicted"/>
<comment type="caution">
    <text evidence="8">The sequence shown here is derived from an EMBL/GenBank/DDBJ whole genome shotgun (WGS) entry which is preliminary data.</text>
</comment>
<dbReference type="InterPro" id="IPR001633">
    <property type="entry name" value="EAL_dom"/>
</dbReference>
<dbReference type="NCBIfam" id="TIGR00254">
    <property type="entry name" value="GGDEF"/>
    <property type="match status" value="1"/>
</dbReference>
<dbReference type="PROSITE" id="PS50112">
    <property type="entry name" value="PAS"/>
    <property type="match status" value="1"/>
</dbReference>
<dbReference type="GO" id="GO:0016301">
    <property type="term" value="F:kinase activity"/>
    <property type="evidence" value="ECO:0007669"/>
    <property type="project" value="UniProtKB-KW"/>
</dbReference>
<keyword evidence="2" id="KW-0812">Transmembrane</keyword>
<dbReference type="Pfam" id="PF00672">
    <property type="entry name" value="HAMP"/>
    <property type="match status" value="1"/>
</dbReference>
<dbReference type="InterPro" id="IPR035965">
    <property type="entry name" value="PAS-like_dom_sf"/>
</dbReference>
<dbReference type="PANTHER" id="PTHR44757:SF2">
    <property type="entry name" value="BIOFILM ARCHITECTURE MAINTENANCE PROTEIN MBAA"/>
    <property type="match status" value="1"/>
</dbReference>
<evidence type="ECO:0000259" key="4">
    <source>
        <dbReference type="PROSITE" id="PS50113"/>
    </source>
</evidence>
<dbReference type="CDD" id="cd01949">
    <property type="entry name" value="GGDEF"/>
    <property type="match status" value="1"/>
</dbReference>
<dbReference type="PROSITE" id="PS50887">
    <property type="entry name" value="GGDEF"/>
    <property type="match status" value="1"/>
</dbReference>